<dbReference type="SUPFAM" id="SSF49265">
    <property type="entry name" value="Fibronectin type III"/>
    <property type="match status" value="1"/>
</dbReference>
<dbReference type="Gene3D" id="2.60.120.200">
    <property type="match status" value="3"/>
</dbReference>
<dbReference type="InterPro" id="IPR011041">
    <property type="entry name" value="Quinoprot_gluc/sorb_DH_b-prop"/>
</dbReference>
<keyword evidence="1 3" id="KW-0732">Signal</keyword>
<evidence type="ECO:0000256" key="3">
    <source>
        <dbReference type="SAM" id="SignalP"/>
    </source>
</evidence>
<dbReference type="Gene3D" id="2.120.10.30">
    <property type="entry name" value="TolB, C-terminal domain"/>
    <property type="match status" value="1"/>
</dbReference>
<dbReference type="PANTHER" id="PTHR19328:SF13">
    <property type="entry name" value="HIPL1 PROTEIN"/>
    <property type="match status" value="1"/>
</dbReference>
<dbReference type="InterPro" id="IPR013783">
    <property type="entry name" value="Ig-like_fold"/>
</dbReference>
<keyword evidence="6" id="KW-1185">Reference proteome</keyword>
<dbReference type="Gene3D" id="2.60.40.2030">
    <property type="match status" value="1"/>
</dbReference>
<dbReference type="RefSeq" id="WP_341406074.1">
    <property type="nucleotide sequence ID" value="NZ_JBBUKT010000007.1"/>
</dbReference>
<feature type="domain" description="Fibronectin type-III" evidence="4">
    <location>
        <begin position="976"/>
        <end position="1067"/>
    </location>
</feature>
<dbReference type="SMART" id="SM00560">
    <property type="entry name" value="LamGL"/>
    <property type="match status" value="2"/>
</dbReference>
<dbReference type="InterPro" id="IPR036909">
    <property type="entry name" value="Cyt_c-like_dom_sf"/>
</dbReference>
<dbReference type="InterPro" id="IPR006558">
    <property type="entry name" value="LamG-like"/>
</dbReference>
<proteinExistence type="predicted"/>
<dbReference type="SUPFAM" id="SSF46626">
    <property type="entry name" value="Cytochrome c"/>
    <property type="match status" value="1"/>
</dbReference>
<dbReference type="PROSITE" id="PS50853">
    <property type="entry name" value="FN3"/>
    <property type="match status" value="1"/>
</dbReference>
<evidence type="ECO:0000313" key="5">
    <source>
        <dbReference type="EMBL" id="MEK7952316.1"/>
    </source>
</evidence>
<organism evidence="5 6">
    <name type="scientific">Luteolibacter soli</name>
    <dbReference type="NCBI Taxonomy" id="3135280"/>
    <lineage>
        <taxon>Bacteria</taxon>
        <taxon>Pseudomonadati</taxon>
        <taxon>Verrucomicrobiota</taxon>
        <taxon>Verrucomicrobiia</taxon>
        <taxon>Verrucomicrobiales</taxon>
        <taxon>Verrucomicrobiaceae</taxon>
        <taxon>Luteolibacter</taxon>
    </lineage>
</organism>
<dbReference type="Gene3D" id="2.60.40.10">
    <property type="entry name" value="Immunoglobulins"/>
    <property type="match status" value="2"/>
</dbReference>
<accession>A0ABU9AX48</accession>
<dbReference type="NCBIfam" id="NF012200">
    <property type="entry name" value="choice_anch_D"/>
    <property type="match status" value="1"/>
</dbReference>
<dbReference type="SUPFAM" id="SSF50952">
    <property type="entry name" value="Soluble quinoprotein glucose dehydrogenase"/>
    <property type="match status" value="1"/>
</dbReference>
<sequence>MKKSTVYRCAALLWAATLPLFAQQHGLTSRPDVDAYYDGTFPTTPPAVPGNWSTVIAFPNLTFLNPVGLAPVPGTNKLIVWERDGKIWTFDNNAATTTKTLVVDLSSNVQGWDDSGLLGLALHPDFQNNHQMYIWYNWRGGITGGAGDLGPVIGDANTRPPTATPTRDRLSRFVLDANLQTTKASEYVVIDQQDASVWHNGGGMFFHPQNGFLYITNGDDQDSALNTQRNDRALFSCVIRIDVDQRGGAISHAPTKRPVNEVSPTWPRYYVPNDNPFVGQPNALEEMFAIGLRSPHRMTIDPVTGRIFIGDVGNGAREEVSVIEPNDPPGLNFQWATIEGKGGDLTGSYIGTSKGPIIDYAHSSQDGSCVVGGYVYRGTEFPELYGKYIFGDNMSGIIWYLDESVSPAAKVTLAVLPDGPGPNSGNDYRGLGSFGLDANRELYMCRLSSTEGRIYKLQRGGPPPGSPLPATLGATGLFSNLAALTPDARLIPYQLNEPFWSDGAIKSRFAAIPNGTTVGFQPTGEWSFPHGSVLVKHFDLPVSDVDPNAKRRLETRVIVKQDDGEVYGATYKWRADQSDADLLDGSLTENISIATAPIGSFTSQDIGGPALAGSTVRNGNAITITAGGTDIWGTSDQFHYAHQQRTGDFDVAVRIESVVQSDLYTKTGLMVRDSLAANARHVMALVFPSNAARNNNTGGYEFQYRATTGGSATALYPAAPQPKVNYPDTWLRMRREGDTFIAYWSSDGFTWAEYQRTTLDLPDQVYFGLAVTAHTASPTTVAKFHVDTRRQPWYFPSRQDCLRCHNPQSGGVLGPSTRQFNREMLFPNGVTDQQLSAWSHVGLFDHGPEDAELPGLQKLSHHNDTSASLQERARSYLDANCSYCHRPNGVHALWDARYLTPFQDQGIYYGPVLNSLGNPNARVVVPQSLNDSILHHRISITGENQMPPLGRNMVDKDGVAMLEAWINSLPEENVTPPATLVATAVSNTQVNLTWQDLSSNEAGFSIERSLDGVSFTSLAIVGPGVTSYSDITAEPFQTNSYRVMAFGEYVYSTPSNIASATANVGPPAPEIRLTGNGIDISNNDLTPSAADGTDFGVSTPGTGNVTRTFTIQNLGNLPLNLTGSPRVRIQGTDASSFSVSAQPPASLTGPGSTNIQIVFAPQGYGAKNATVVIASNDASEPVTTFAVTGVGLDDGIVAWWRFDDASGGTAADATGFGRTGTLTAPLPQWQASGQIGGSLRFTGEVNQSVTVANHASLNPTAAISISAWVYSSDWASNRRVLQKGDADNQYRLLIEGGKLVWEIANVGEIQAPLPPLNQWFHLAATYDGARMRVFVNGVQTGVLAATGAIPVTADAMYLGTKTPAATAGDHLNGSLDDVRVYNRALKVTEIGVLAGLDLSDNLIGWWKLDETSGTNAADSSGAGLSGTLTTPLPQWQASGGRLGGALLFTGQSGQSVTVANTASLNPTTAISVSAWVNATAWSGNNRILQKGNTDNQYRLLAENSKFVWDISGVGRLETALPPVNQWVHVASTYDGDRMVLYFDGVEVGSIAATAAVPVTANPLYFSTKTPASGAVNHLNGKLDQVRLYGRALSAAEVTQLALEGNTVSIAVGDATARKGTGDTGLFTVSRTGPTTAALSVPFFLSGSAMTGLDFSLNPALEGFAIPAGQSSANLLVQPIDSASVTGPTTVTLALGNVPGYLQGNASSTVTIQDSPLNDWKIAAFGGLAGAQAAGAADSADADGDGLDTLLEAALGGSPTASDAGRLPVEEVELVDGQLYLTSTYVRPKPALAGISYVHRRSMTLGDWDLAVMVSGYPVDNGNGTETVKIRTALPVGGQPKQFLKLEITRP</sequence>
<dbReference type="SUPFAM" id="SSF141072">
    <property type="entry name" value="CalX-like"/>
    <property type="match status" value="1"/>
</dbReference>
<name>A0ABU9AX48_9BACT</name>
<evidence type="ECO:0000259" key="4">
    <source>
        <dbReference type="PROSITE" id="PS50853"/>
    </source>
</evidence>
<dbReference type="Pfam" id="PF07995">
    <property type="entry name" value="GSDH"/>
    <property type="match status" value="2"/>
</dbReference>
<dbReference type="PANTHER" id="PTHR19328">
    <property type="entry name" value="HEDGEHOG-INTERACTING PROTEIN"/>
    <property type="match status" value="1"/>
</dbReference>
<feature type="chain" id="PRO_5046709705" evidence="3">
    <location>
        <begin position="23"/>
        <end position="1850"/>
    </location>
</feature>
<evidence type="ECO:0000313" key="6">
    <source>
        <dbReference type="Proteomes" id="UP001371305"/>
    </source>
</evidence>
<evidence type="ECO:0000256" key="1">
    <source>
        <dbReference type="ARBA" id="ARBA00022729"/>
    </source>
</evidence>
<keyword evidence="2" id="KW-1015">Disulfide bond</keyword>
<protein>
    <submittedName>
        <fullName evidence="5">LamG-like jellyroll fold domain-containing protein</fullName>
    </submittedName>
</protein>
<evidence type="ECO:0000256" key="2">
    <source>
        <dbReference type="ARBA" id="ARBA00023157"/>
    </source>
</evidence>
<dbReference type="InterPro" id="IPR036116">
    <property type="entry name" value="FN3_sf"/>
</dbReference>
<feature type="signal peptide" evidence="3">
    <location>
        <begin position="1"/>
        <end position="22"/>
    </location>
</feature>
<dbReference type="InterPro" id="IPR038081">
    <property type="entry name" value="CalX-like_sf"/>
</dbReference>
<dbReference type="EMBL" id="JBBUKT010000007">
    <property type="protein sequence ID" value="MEK7952316.1"/>
    <property type="molecule type" value="Genomic_DNA"/>
</dbReference>
<gene>
    <name evidence="5" type="ORF">WKV53_17530</name>
</gene>
<dbReference type="Pfam" id="PF13385">
    <property type="entry name" value="Laminin_G_3"/>
    <property type="match status" value="2"/>
</dbReference>
<dbReference type="InterPro" id="IPR011042">
    <property type="entry name" value="6-blade_b-propeller_TolB-like"/>
</dbReference>
<dbReference type="Proteomes" id="UP001371305">
    <property type="component" value="Unassembled WGS sequence"/>
</dbReference>
<dbReference type="InterPro" id="IPR012938">
    <property type="entry name" value="Glc/Sorbosone_DH"/>
</dbReference>
<dbReference type="SUPFAM" id="SSF49899">
    <property type="entry name" value="Concanavalin A-like lectins/glucanases"/>
    <property type="match status" value="2"/>
</dbReference>
<comment type="caution">
    <text evidence="5">The sequence shown here is derived from an EMBL/GenBank/DDBJ whole genome shotgun (WGS) entry which is preliminary data.</text>
</comment>
<reference evidence="5 6" key="1">
    <citation type="submission" date="2024-04" db="EMBL/GenBank/DDBJ databases">
        <title>Luteolibacter sp. isolated from soil.</title>
        <authorList>
            <person name="An J."/>
        </authorList>
    </citation>
    <scope>NUCLEOTIDE SEQUENCE [LARGE SCALE GENOMIC DNA]</scope>
    <source>
        <strain evidence="5 6">Y139</strain>
    </source>
</reference>
<dbReference type="InterPro" id="IPR013320">
    <property type="entry name" value="ConA-like_dom_sf"/>
</dbReference>
<dbReference type="InterPro" id="IPR003961">
    <property type="entry name" value="FN3_dom"/>
</dbReference>